<accession>A0A1G2PUM5</accession>
<dbReference type="EMBL" id="MHSW01000024">
    <property type="protein sequence ID" value="OHA51302.1"/>
    <property type="molecule type" value="Genomic_DNA"/>
</dbReference>
<organism evidence="1 2">
    <name type="scientific">Candidatus Terrybacteria bacterium RIFCSPLOWO2_01_FULL_40_23</name>
    <dbReference type="NCBI Taxonomy" id="1802366"/>
    <lineage>
        <taxon>Bacteria</taxon>
        <taxon>Candidatus Terryibacteriota</taxon>
    </lineage>
</organism>
<evidence type="ECO:0000313" key="1">
    <source>
        <dbReference type="EMBL" id="OHA51302.1"/>
    </source>
</evidence>
<dbReference type="Proteomes" id="UP000176951">
    <property type="component" value="Unassembled WGS sequence"/>
</dbReference>
<gene>
    <name evidence="1" type="ORF">A3A97_02500</name>
</gene>
<proteinExistence type="predicted"/>
<sequence length="61" mass="7008">MLHANNLRAVFEVILARSLRDSAEQNDRNLAGRRWTAENERENLLALEPSRKRTKKSSNCG</sequence>
<reference evidence="1 2" key="1">
    <citation type="journal article" date="2016" name="Nat. Commun.">
        <title>Thousands of microbial genomes shed light on interconnected biogeochemical processes in an aquifer system.</title>
        <authorList>
            <person name="Anantharaman K."/>
            <person name="Brown C.T."/>
            <person name="Hug L.A."/>
            <person name="Sharon I."/>
            <person name="Castelle C.J."/>
            <person name="Probst A.J."/>
            <person name="Thomas B.C."/>
            <person name="Singh A."/>
            <person name="Wilkins M.J."/>
            <person name="Karaoz U."/>
            <person name="Brodie E.L."/>
            <person name="Williams K.H."/>
            <person name="Hubbard S.S."/>
            <person name="Banfield J.F."/>
        </authorList>
    </citation>
    <scope>NUCLEOTIDE SEQUENCE [LARGE SCALE GENOMIC DNA]</scope>
</reference>
<dbReference type="AlphaFoldDB" id="A0A1G2PUM5"/>
<name>A0A1G2PUM5_9BACT</name>
<protein>
    <submittedName>
        <fullName evidence="1">Uncharacterized protein</fullName>
    </submittedName>
</protein>
<evidence type="ECO:0000313" key="2">
    <source>
        <dbReference type="Proteomes" id="UP000176951"/>
    </source>
</evidence>
<comment type="caution">
    <text evidence="1">The sequence shown here is derived from an EMBL/GenBank/DDBJ whole genome shotgun (WGS) entry which is preliminary data.</text>
</comment>